<feature type="domain" description="HTH tetR-type" evidence="6">
    <location>
        <begin position="2"/>
        <end position="62"/>
    </location>
</feature>
<organism evidence="7 8">
    <name type="scientific">Arthrobacter halodurans</name>
    <dbReference type="NCBI Taxonomy" id="516699"/>
    <lineage>
        <taxon>Bacteria</taxon>
        <taxon>Bacillati</taxon>
        <taxon>Actinomycetota</taxon>
        <taxon>Actinomycetes</taxon>
        <taxon>Micrococcales</taxon>
        <taxon>Micrococcaceae</taxon>
        <taxon>Arthrobacter</taxon>
    </lineage>
</organism>
<dbReference type="Gene3D" id="1.10.357.10">
    <property type="entry name" value="Tetracycline Repressor, domain 2"/>
    <property type="match status" value="1"/>
</dbReference>
<keyword evidence="4" id="KW-0804">Transcription</keyword>
<dbReference type="EMBL" id="JBHDLJ010000005">
    <property type="protein sequence ID" value="MFB0834470.1"/>
    <property type="molecule type" value="Genomic_DNA"/>
</dbReference>
<proteinExistence type="predicted"/>
<feature type="DNA-binding region" description="H-T-H motif" evidence="5">
    <location>
        <begin position="25"/>
        <end position="44"/>
    </location>
</feature>
<dbReference type="InterPro" id="IPR050109">
    <property type="entry name" value="HTH-type_TetR-like_transc_reg"/>
</dbReference>
<gene>
    <name evidence="7" type="ORF">ACETWP_07710</name>
</gene>
<dbReference type="PROSITE" id="PS50977">
    <property type="entry name" value="HTH_TETR_2"/>
    <property type="match status" value="1"/>
</dbReference>
<dbReference type="InterPro" id="IPR023772">
    <property type="entry name" value="DNA-bd_HTH_TetR-type_CS"/>
</dbReference>
<reference evidence="7 8" key="1">
    <citation type="submission" date="2024-09" db="EMBL/GenBank/DDBJ databases">
        <authorList>
            <person name="Salinas-Garcia M.A."/>
            <person name="Prieme A."/>
        </authorList>
    </citation>
    <scope>NUCLEOTIDE SEQUENCE [LARGE SCALE GENOMIC DNA]</scope>
    <source>
        <strain evidence="7 8">DSM 21081</strain>
    </source>
</reference>
<evidence type="ECO:0000313" key="7">
    <source>
        <dbReference type="EMBL" id="MFB0834470.1"/>
    </source>
</evidence>
<evidence type="ECO:0000256" key="5">
    <source>
        <dbReference type="PROSITE-ProRule" id="PRU00335"/>
    </source>
</evidence>
<evidence type="ECO:0000256" key="1">
    <source>
        <dbReference type="ARBA" id="ARBA00022491"/>
    </source>
</evidence>
<evidence type="ECO:0000256" key="2">
    <source>
        <dbReference type="ARBA" id="ARBA00023015"/>
    </source>
</evidence>
<dbReference type="SUPFAM" id="SSF48498">
    <property type="entry name" value="Tetracyclin repressor-like, C-terminal domain"/>
    <property type="match status" value="1"/>
</dbReference>
<dbReference type="InterPro" id="IPR036271">
    <property type="entry name" value="Tet_transcr_reg_TetR-rel_C_sf"/>
</dbReference>
<keyword evidence="3 5" id="KW-0238">DNA-binding</keyword>
<dbReference type="PRINTS" id="PR00455">
    <property type="entry name" value="HTHTETR"/>
</dbReference>
<dbReference type="InterPro" id="IPR009057">
    <property type="entry name" value="Homeodomain-like_sf"/>
</dbReference>
<sequence>MALTREQVVGTAVGILSDFGLADLSMRRLARELDVQVGALYWHVKNKQELLVDVAARLLGGIDAGVMHPGAPADPGAARAAVERLARAVRAALVPVPDSAEVVQLAQTMQPAALRPLTRLRDLLEEAGVPPARSAWAQHLLLNHILGSVAAQQDRAVLEEAGTERGGPDLGEEAFAWGVDVILAGVLGVREPSPRTA</sequence>
<evidence type="ECO:0000259" key="6">
    <source>
        <dbReference type="PROSITE" id="PS50977"/>
    </source>
</evidence>
<dbReference type="PANTHER" id="PTHR30055:SF151">
    <property type="entry name" value="TRANSCRIPTIONAL REGULATORY PROTEIN"/>
    <property type="match status" value="1"/>
</dbReference>
<evidence type="ECO:0000256" key="3">
    <source>
        <dbReference type="ARBA" id="ARBA00023125"/>
    </source>
</evidence>
<evidence type="ECO:0000313" key="8">
    <source>
        <dbReference type="Proteomes" id="UP001575652"/>
    </source>
</evidence>
<protein>
    <submittedName>
        <fullName evidence="7">TetR family transcriptional regulator</fullName>
    </submittedName>
</protein>
<dbReference type="Proteomes" id="UP001575652">
    <property type="component" value="Unassembled WGS sequence"/>
</dbReference>
<dbReference type="PRINTS" id="PR00400">
    <property type="entry name" value="TETREPRESSOR"/>
</dbReference>
<dbReference type="Pfam" id="PF00440">
    <property type="entry name" value="TetR_N"/>
    <property type="match status" value="1"/>
</dbReference>
<dbReference type="RefSeq" id="WP_373971646.1">
    <property type="nucleotide sequence ID" value="NZ_JBHDLJ010000005.1"/>
</dbReference>
<evidence type="ECO:0000256" key="4">
    <source>
        <dbReference type="ARBA" id="ARBA00023163"/>
    </source>
</evidence>
<dbReference type="InterPro" id="IPR001647">
    <property type="entry name" value="HTH_TetR"/>
</dbReference>
<dbReference type="Pfam" id="PF02909">
    <property type="entry name" value="TetR_C_1"/>
    <property type="match status" value="1"/>
</dbReference>
<keyword evidence="2" id="KW-0805">Transcription regulation</keyword>
<keyword evidence="1" id="KW-0678">Repressor</keyword>
<accession>A0ABV4ULF3</accession>
<comment type="caution">
    <text evidence="7">The sequence shown here is derived from an EMBL/GenBank/DDBJ whole genome shotgun (WGS) entry which is preliminary data.</text>
</comment>
<dbReference type="InterPro" id="IPR003012">
    <property type="entry name" value="Tet_transcr_reg_TetR"/>
</dbReference>
<dbReference type="InterPro" id="IPR004111">
    <property type="entry name" value="Repressor_TetR_C"/>
</dbReference>
<keyword evidence="8" id="KW-1185">Reference proteome</keyword>
<dbReference type="SUPFAM" id="SSF46689">
    <property type="entry name" value="Homeodomain-like"/>
    <property type="match status" value="1"/>
</dbReference>
<name>A0ABV4ULF3_9MICC</name>
<dbReference type="PANTHER" id="PTHR30055">
    <property type="entry name" value="HTH-TYPE TRANSCRIPTIONAL REGULATOR RUTR"/>
    <property type="match status" value="1"/>
</dbReference>
<dbReference type="PROSITE" id="PS01081">
    <property type="entry name" value="HTH_TETR_1"/>
    <property type="match status" value="1"/>
</dbReference>